<sequence length="162" mass="18549">MEDLFRDARLARLLEYWRGKRGNRPAPARSNIKPMELGPLVSIIHLIDVHRDPLGFCHRLVGAEIVDRVGRDVTGKWVDETLYGPATNEVFDGLAAVAWEVRPYRRLARLDWHDRPWIAMESLEMPLLDEDGRVNMILRGASHFTVGADWGVARRMSWPIGV</sequence>
<dbReference type="Proteomes" id="UP000006377">
    <property type="component" value="Chromosome"/>
</dbReference>
<keyword evidence="2" id="KW-1185">Reference proteome</keyword>
<evidence type="ECO:0000313" key="1">
    <source>
        <dbReference type="EMBL" id="ABS63753.1"/>
    </source>
</evidence>
<gene>
    <name evidence="1" type="ordered locus">Plav_2139</name>
</gene>
<dbReference type="RefSeq" id="WP_012111058.1">
    <property type="nucleotide sequence ID" value="NC_009719.1"/>
</dbReference>
<reference evidence="1 2" key="1">
    <citation type="journal article" date="2011" name="Stand. Genomic Sci.">
        <title>Complete genome sequence of Parvibaculum lavamentivorans type strain (DS-1(T)).</title>
        <authorList>
            <person name="Schleheck D."/>
            <person name="Weiss M."/>
            <person name="Pitluck S."/>
            <person name="Bruce D."/>
            <person name="Land M.L."/>
            <person name="Han S."/>
            <person name="Saunders E."/>
            <person name="Tapia R."/>
            <person name="Detter C."/>
            <person name="Brettin T."/>
            <person name="Han J."/>
            <person name="Woyke T."/>
            <person name="Goodwin L."/>
            <person name="Pennacchio L."/>
            <person name="Nolan M."/>
            <person name="Cook A.M."/>
            <person name="Kjelleberg S."/>
            <person name="Thomas T."/>
        </authorList>
    </citation>
    <scope>NUCLEOTIDE SEQUENCE [LARGE SCALE GENOMIC DNA]</scope>
    <source>
        <strain evidence="2">DS-1 / DSM 13023 / NCIMB 13966</strain>
    </source>
</reference>
<dbReference type="AlphaFoldDB" id="A7HV20"/>
<protein>
    <recommendedName>
        <fullName evidence="3">PAS domain-containing protein</fullName>
    </recommendedName>
</protein>
<evidence type="ECO:0000313" key="2">
    <source>
        <dbReference type="Proteomes" id="UP000006377"/>
    </source>
</evidence>
<dbReference type="EMBL" id="CP000774">
    <property type="protein sequence ID" value="ABS63753.1"/>
    <property type="molecule type" value="Genomic_DNA"/>
</dbReference>
<evidence type="ECO:0008006" key="3">
    <source>
        <dbReference type="Google" id="ProtNLM"/>
    </source>
</evidence>
<accession>A7HV20</accession>
<organism evidence="1 2">
    <name type="scientific">Parvibaculum lavamentivorans (strain DS-1 / DSM 13023 / NCIMB 13966)</name>
    <dbReference type="NCBI Taxonomy" id="402881"/>
    <lineage>
        <taxon>Bacteria</taxon>
        <taxon>Pseudomonadati</taxon>
        <taxon>Pseudomonadota</taxon>
        <taxon>Alphaproteobacteria</taxon>
        <taxon>Hyphomicrobiales</taxon>
        <taxon>Parvibaculaceae</taxon>
        <taxon>Parvibaculum</taxon>
    </lineage>
</organism>
<dbReference type="Pfam" id="PF07310">
    <property type="entry name" value="PAS_5"/>
    <property type="match status" value="1"/>
</dbReference>
<dbReference type="HOGENOM" id="CLU_130963_1_0_5"/>
<name>A7HV20_PARL1</name>
<dbReference type="eggNOG" id="COG5388">
    <property type="taxonomic scope" value="Bacteria"/>
</dbReference>
<proteinExistence type="predicted"/>
<dbReference type="KEGG" id="pla:Plav_2139"/>
<dbReference type="InterPro" id="IPR009922">
    <property type="entry name" value="DUF1457"/>
</dbReference>
<dbReference type="STRING" id="402881.Plav_2139"/>